<dbReference type="GO" id="GO:0005524">
    <property type="term" value="F:ATP binding"/>
    <property type="evidence" value="ECO:0007669"/>
    <property type="project" value="UniProtKB-KW"/>
</dbReference>
<dbReference type="AlphaFoldDB" id="A0A3E4YKV0"/>
<gene>
    <name evidence="3" type="ORF">DXB99_02185</name>
</gene>
<keyword evidence="2" id="KW-0067">ATP-binding</keyword>
<evidence type="ECO:0000313" key="4">
    <source>
        <dbReference type="Proteomes" id="UP000260758"/>
    </source>
</evidence>
<dbReference type="PANTHER" id="PTHR12435">
    <property type="match status" value="1"/>
</dbReference>
<dbReference type="InterPro" id="IPR027417">
    <property type="entry name" value="P-loop_NTPase"/>
</dbReference>
<dbReference type="Proteomes" id="UP000260758">
    <property type="component" value="Unassembled WGS sequence"/>
</dbReference>
<evidence type="ECO:0000256" key="2">
    <source>
        <dbReference type="ARBA" id="ARBA00022840"/>
    </source>
</evidence>
<dbReference type="Gene3D" id="3.40.50.300">
    <property type="entry name" value="P-loop containing nucleotide triphosphate hydrolases"/>
    <property type="match status" value="1"/>
</dbReference>
<accession>A0A3E4YKV0</accession>
<evidence type="ECO:0000256" key="1">
    <source>
        <dbReference type="ARBA" id="ARBA00022741"/>
    </source>
</evidence>
<dbReference type="Pfam" id="PF08433">
    <property type="entry name" value="KTI12"/>
    <property type="match status" value="1"/>
</dbReference>
<evidence type="ECO:0008006" key="5">
    <source>
        <dbReference type="Google" id="ProtNLM"/>
    </source>
</evidence>
<organism evidence="3 4">
    <name type="scientific">Agathobacter rectalis</name>
    <dbReference type="NCBI Taxonomy" id="39491"/>
    <lineage>
        <taxon>Bacteria</taxon>
        <taxon>Bacillati</taxon>
        <taxon>Bacillota</taxon>
        <taxon>Clostridia</taxon>
        <taxon>Lachnospirales</taxon>
        <taxon>Lachnospiraceae</taxon>
        <taxon>Agathobacter</taxon>
    </lineage>
</organism>
<proteinExistence type="predicted"/>
<keyword evidence="1" id="KW-0547">Nucleotide-binding</keyword>
<dbReference type="InterPro" id="IPR013641">
    <property type="entry name" value="KTI12/PSTK"/>
</dbReference>
<dbReference type="SUPFAM" id="SSF52540">
    <property type="entry name" value="P-loop containing nucleoside triphosphate hydrolases"/>
    <property type="match status" value="1"/>
</dbReference>
<evidence type="ECO:0000313" key="3">
    <source>
        <dbReference type="EMBL" id="RGM75355.1"/>
    </source>
</evidence>
<comment type="caution">
    <text evidence="3">The sequence shown here is derived from an EMBL/GenBank/DDBJ whole genome shotgun (WGS) entry which is preliminary data.</text>
</comment>
<reference evidence="3 4" key="1">
    <citation type="submission" date="2018-08" db="EMBL/GenBank/DDBJ databases">
        <title>A genome reference for cultivated species of the human gut microbiota.</title>
        <authorList>
            <person name="Zou Y."/>
            <person name="Xue W."/>
            <person name="Luo G."/>
        </authorList>
    </citation>
    <scope>NUCLEOTIDE SEQUENCE [LARGE SCALE GENOMIC DNA]</scope>
    <source>
        <strain evidence="3 4">OM07-13</strain>
    </source>
</reference>
<sequence length="467" mass="55365">MVSRVEQSSQEKRKWIYFFLIGEKNMLYKPNKLQLEDRLLGFSKNDVVQYARTRYFEYLHHYNLSNFSGLLTTTYNNLVNDAFNNNDYLNKSKVDNLLNKIDFELDKECQKIVKQYNIKYDRPTLYCLVGIPGSGKSHLAEEIKQNCESSDLHKETIIVSSDKIREEYNLSPKNQKDNSKTFEIYYNIIKQSLKEGKNVICDALNINIKDRQYLFNAVKNIDCEKQCYIKIKSILQCIIEDSYRSSKSKAGGSVIQSQIRKFQIPFYNEGWDNIVLSYRKDDVKSVLSNRFDDNGCVNTYFQQMLSAEQNNPHHNETVGNHSLTALKLWNNNYSDKYNIDYDIAVKYHDVGKLFTQTTDENDISHFYNHEKFGTYLMLENINFFTQLIRQNHPILTQKEAENIFLKQLFLVNYHMMPFAWEKQPKRYNKDFKLFGKNNVELLKDFNECDRFREKDLIINKENNAIER</sequence>
<protein>
    <recommendedName>
        <fullName evidence="5">HD domain-containing protein</fullName>
    </recommendedName>
</protein>
<dbReference type="EMBL" id="QSTP01000001">
    <property type="protein sequence ID" value="RGM75355.1"/>
    <property type="molecule type" value="Genomic_DNA"/>
</dbReference>
<name>A0A3E4YKV0_9FIRM</name>